<evidence type="ECO:0000256" key="5">
    <source>
        <dbReference type="ARBA" id="ARBA00022771"/>
    </source>
</evidence>
<evidence type="ECO:0000259" key="12">
    <source>
        <dbReference type="Pfam" id="PF13880"/>
    </source>
</evidence>
<protein>
    <submittedName>
        <fullName evidence="13">GCN5-related N-acetyltransferase</fullName>
    </submittedName>
</protein>
<dbReference type="EMBL" id="GL883010">
    <property type="protein sequence ID" value="EGG21545.1"/>
    <property type="molecule type" value="Genomic_DNA"/>
</dbReference>
<dbReference type="Pfam" id="PF13880">
    <property type="entry name" value="Acetyltransf_13"/>
    <property type="match status" value="1"/>
</dbReference>
<keyword evidence="5" id="KW-0863">Zinc-finger</keyword>
<evidence type="ECO:0000256" key="10">
    <source>
        <dbReference type="SAM" id="MobiDB-lite"/>
    </source>
</evidence>
<dbReference type="PANTHER" id="PTHR45884:SF2">
    <property type="entry name" value="N-ACETYLTRANSFERASE ECO"/>
    <property type="match status" value="1"/>
</dbReference>
<keyword evidence="14" id="KW-1185">Reference proteome</keyword>
<keyword evidence="6" id="KW-0862">Zinc</keyword>
<keyword evidence="9" id="KW-0012">Acyltransferase</keyword>
<dbReference type="PANTHER" id="PTHR45884">
    <property type="entry name" value="N-ACETYLTRANSFERASE ECO"/>
    <property type="match status" value="1"/>
</dbReference>
<reference evidence="14" key="1">
    <citation type="journal article" date="2011" name="Genome Res.">
        <title>Phylogeny-wide analysis of social amoeba genomes highlights ancient origins for complex intercellular communication.</title>
        <authorList>
            <person name="Heidel A.J."/>
            <person name="Lawal H.M."/>
            <person name="Felder M."/>
            <person name="Schilde C."/>
            <person name="Helps N.R."/>
            <person name="Tunggal B."/>
            <person name="Rivero F."/>
            <person name="John U."/>
            <person name="Schleicher M."/>
            <person name="Eichinger L."/>
            <person name="Platzer M."/>
            <person name="Noegel A.A."/>
            <person name="Schaap P."/>
            <person name="Gloeckner G."/>
        </authorList>
    </citation>
    <scope>NUCLEOTIDE SEQUENCE [LARGE SCALE GENOMIC DNA]</scope>
    <source>
        <strain evidence="14">SH3</strain>
    </source>
</reference>
<dbReference type="GO" id="GO:0008270">
    <property type="term" value="F:zinc ion binding"/>
    <property type="evidence" value="ECO:0007669"/>
    <property type="project" value="UniProtKB-KW"/>
</dbReference>
<sequence>MSTSILQSTSLETSPIKSLLETTNSSSDTTCKRSISNLYDYFKPTQQQQDNLLKKVQEKEDKEEDSDNNKQTKKKQKLETKKVTIPSSLSPTSSTYTRSKLIESLALSPAKPKLNNNQNNNNNNNSIGGSNVKVWDWKQASLNAFSNNPSKILDKNTGALSTTKKKSNTKSFAISESDRYGVANLEQTFIDAGQKNAGQTVCKKCKMLYFRGSKEDEQAHNKYCSATLNPTKIVIKNWANTLKILNSFENGDGIVCINIDENNGPIKSKIDAIKKMVNDQLGYIGDNNNNEKKNQDKEEEDDDDDDEKKLLMYMDKNGQVLGCLFAECANTAYRILENKEKEDTTLSTNKQGEKVKCGINRIWTCSSSRRKGISPSKHVLRIPSLQE</sequence>
<feature type="domain" description="N-acetyltransferase ESCO zinc-finger" evidence="11">
    <location>
        <begin position="187"/>
        <end position="225"/>
    </location>
</feature>
<gene>
    <name evidence="13" type="primary">eco1</name>
    <name evidence="13" type="ORF">DFA_01431</name>
</gene>
<dbReference type="GO" id="GO:0007064">
    <property type="term" value="P:mitotic sister chromatid cohesion"/>
    <property type="evidence" value="ECO:0007669"/>
    <property type="project" value="TreeGrafter"/>
</dbReference>
<keyword evidence="4" id="KW-0479">Metal-binding</keyword>
<feature type="region of interest" description="Disordered" evidence="10">
    <location>
        <begin position="108"/>
        <end position="130"/>
    </location>
</feature>
<keyword evidence="3" id="KW-0808">Transferase</keyword>
<keyword evidence="8" id="KW-0131">Cell cycle</keyword>
<dbReference type="GeneID" id="14872968"/>
<proteinExistence type="inferred from homology"/>
<evidence type="ECO:0000313" key="13">
    <source>
        <dbReference type="EMBL" id="EGG21545.1"/>
    </source>
</evidence>
<dbReference type="OrthoDB" id="428854at2759"/>
<evidence type="ECO:0000256" key="3">
    <source>
        <dbReference type="ARBA" id="ARBA00022679"/>
    </source>
</evidence>
<comment type="similarity">
    <text evidence="2">Belongs to the acetyltransferase family. ECO subfamily.</text>
</comment>
<dbReference type="AlphaFoldDB" id="F4PSR7"/>
<dbReference type="GO" id="GO:0005634">
    <property type="term" value="C:nucleus"/>
    <property type="evidence" value="ECO:0007669"/>
    <property type="project" value="UniProtKB-SubCell"/>
</dbReference>
<feature type="domain" description="N-acetyltransferase ESCO acetyl-transferase" evidence="12">
    <location>
        <begin position="354"/>
        <end position="374"/>
    </location>
</feature>
<feature type="compositionally biased region" description="Low complexity" evidence="10">
    <location>
        <begin position="84"/>
        <end position="96"/>
    </location>
</feature>
<evidence type="ECO:0000259" key="11">
    <source>
        <dbReference type="Pfam" id="PF13878"/>
    </source>
</evidence>
<evidence type="ECO:0000256" key="4">
    <source>
        <dbReference type="ARBA" id="ARBA00022723"/>
    </source>
</evidence>
<feature type="region of interest" description="Disordered" evidence="10">
    <location>
        <begin position="55"/>
        <end position="96"/>
    </location>
</feature>
<dbReference type="Proteomes" id="UP000007797">
    <property type="component" value="Unassembled WGS sequence"/>
</dbReference>
<evidence type="ECO:0000256" key="7">
    <source>
        <dbReference type="ARBA" id="ARBA00023242"/>
    </source>
</evidence>
<evidence type="ECO:0000256" key="6">
    <source>
        <dbReference type="ARBA" id="ARBA00022833"/>
    </source>
</evidence>
<keyword evidence="7" id="KW-0539">Nucleus</keyword>
<evidence type="ECO:0000313" key="14">
    <source>
        <dbReference type="Proteomes" id="UP000007797"/>
    </source>
</evidence>
<accession>F4PSR7</accession>
<name>F4PSR7_CACFS</name>
<dbReference type="GO" id="GO:0000785">
    <property type="term" value="C:chromatin"/>
    <property type="evidence" value="ECO:0007669"/>
    <property type="project" value="TreeGrafter"/>
</dbReference>
<evidence type="ECO:0000256" key="9">
    <source>
        <dbReference type="ARBA" id="ARBA00023315"/>
    </source>
</evidence>
<feature type="region of interest" description="Disordered" evidence="10">
    <location>
        <begin position="284"/>
        <end position="304"/>
    </location>
</feature>
<organism evidence="13 14">
    <name type="scientific">Cavenderia fasciculata</name>
    <name type="common">Slime mold</name>
    <name type="synonym">Dictyostelium fasciculatum</name>
    <dbReference type="NCBI Taxonomy" id="261658"/>
    <lineage>
        <taxon>Eukaryota</taxon>
        <taxon>Amoebozoa</taxon>
        <taxon>Evosea</taxon>
        <taxon>Eumycetozoa</taxon>
        <taxon>Dictyostelia</taxon>
        <taxon>Acytosteliales</taxon>
        <taxon>Cavenderiaceae</taxon>
        <taxon>Cavenderia</taxon>
    </lineage>
</organism>
<evidence type="ECO:0000256" key="1">
    <source>
        <dbReference type="ARBA" id="ARBA00004123"/>
    </source>
</evidence>
<feature type="region of interest" description="Disordered" evidence="10">
    <location>
        <begin position="1"/>
        <end position="30"/>
    </location>
</feature>
<dbReference type="KEGG" id="dfa:DFA_01431"/>
<evidence type="ECO:0000256" key="8">
    <source>
        <dbReference type="ARBA" id="ARBA00023306"/>
    </source>
</evidence>
<evidence type="ECO:0000256" key="2">
    <source>
        <dbReference type="ARBA" id="ARBA00005816"/>
    </source>
</evidence>
<dbReference type="Pfam" id="PF13878">
    <property type="entry name" value="zf-C2H2_3"/>
    <property type="match status" value="1"/>
</dbReference>
<dbReference type="STRING" id="1054147.F4PSR7"/>
<dbReference type="InterPro" id="IPR028009">
    <property type="entry name" value="ESCO_Acetyltransf_dom"/>
</dbReference>
<feature type="compositionally biased region" description="Low complexity" evidence="10">
    <location>
        <begin position="115"/>
        <end position="125"/>
    </location>
</feature>
<dbReference type="InterPro" id="IPR028005">
    <property type="entry name" value="AcTrfase_ESCO_Znf_dom"/>
</dbReference>
<comment type="subcellular location">
    <subcellularLocation>
        <location evidence="1">Nucleus</location>
    </subcellularLocation>
</comment>
<dbReference type="RefSeq" id="XP_004359395.1">
    <property type="nucleotide sequence ID" value="XM_004359338.1"/>
</dbReference>
<dbReference type="GO" id="GO:0061733">
    <property type="term" value="F:protein-lysine-acetyltransferase activity"/>
    <property type="evidence" value="ECO:0007669"/>
    <property type="project" value="TreeGrafter"/>
</dbReference>